<dbReference type="Pfam" id="PF00485">
    <property type="entry name" value="PRK"/>
    <property type="match status" value="1"/>
</dbReference>
<name>A0A6I9S1D6_ELAGV</name>
<dbReference type="AlphaFoldDB" id="A0A6I9S1D6"/>
<dbReference type="KEGG" id="egu:105055869"/>
<dbReference type="FunCoup" id="A0A6I9S1D6">
    <property type="interactions" value="1552"/>
</dbReference>
<feature type="domain" description="Phosphoribulokinase/uridine kinase" evidence="1">
    <location>
        <begin position="106"/>
        <end position="284"/>
    </location>
</feature>
<dbReference type="SUPFAM" id="SSF52540">
    <property type="entry name" value="P-loop containing nucleoside triphosphate hydrolases"/>
    <property type="match status" value="1"/>
</dbReference>
<accession>A0A6I9S1D6</accession>
<dbReference type="GO" id="GO:0016301">
    <property type="term" value="F:kinase activity"/>
    <property type="evidence" value="ECO:0007669"/>
    <property type="project" value="UniProtKB-KW"/>
</dbReference>
<dbReference type="OrthoDB" id="6362633at2759"/>
<dbReference type="InterPro" id="IPR006083">
    <property type="entry name" value="PRK/URK"/>
</dbReference>
<protein>
    <submittedName>
        <fullName evidence="3">Uridine kinase C227.14 isoform X1</fullName>
    </submittedName>
</protein>
<dbReference type="Proteomes" id="UP000504607">
    <property type="component" value="Chromosome 1"/>
</dbReference>
<dbReference type="RefSeq" id="XP_010936181.1">
    <property type="nucleotide sequence ID" value="XM_010937879.2"/>
</dbReference>
<proteinExistence type="predicted"/>
<evidence type="ECO:0000313" key="3">
    <source>
        <dbReference type="RefSeq" id="XP_010936181.1"/>
    </source>
</evidence>
<dbReference type="InParanoid" id="A0A6I9S1D6"/>
<dbReference type="GeneID" id="105055869"/>
<dbReference type="PANTHER" id="PTHR10285">
    <property type="entry name" value="URIDINE KINASE"/>
    <property type="match status" value="1"/>
</dbReference>
<dbReference type="GO" id="GO:0005524">
    <property type="term" value="F:ATP binding"/>
    <property type="evidence" value="ECO:0007669"/>
    <property type="project" value="InterPro"/>
</dbReference>
<dbReference type="InterPro" id="IPR027417">
    <property type="entry name" value="P-loop_NTPase"/>
</dbReference>
<evidence type="ECO:0000259" key="1">
    <source>
        <dbReference type="Pfam" id="PF00485"/>
    </source>
</evidence>
<reference evidence="3" key="1">
    <citation type="submission" date="2025-08" db="UniProtKB">
        <authorList>
            <consortium name="RefSeq"/>
        </authorList>
    </citation>
    <scope>IDENTIFICATION</scope>
</reference>
<sequence length="337" mass="38213">MELSLSHSRGVLWRCSSSESLAVRSRQHVKWQCFPGFSSPTKRTSQLMLGQNWVHSVQQSNQKVICYQKKSVPVVEGRSIEEVYDALAERLLSTATKMQDLNSKYIVGLAGPPGAGKSTLASEVVCRINKHWSQKTSKKDSAPQNDNVGIVLPMDGFHLYRFQLDAMEDPEEAHARRGAPWTFNPDLLLTCLHALRNEGSVYAPSFDHGVGDPVEEDVFVSSQHKIVIVEGNYLFLEEGAWKDVCSMFDEKWFLDIDIDTAMQRVQKRHINTGQYSEQIVKAMFHSEDHKCLILLITLTGKEPHVAKRRVEYNDRPNAELIIKTKKNADLVIRSVDF</sequence>
<keyword evidence="3" id="KW-0808">Transferase</keyword>
<evidence type="ECO:0000313" key="2">
    <source>
        <dbReference type="Proteomes" id="UP000504607"/>
    </source>
</evidence>
<gene>
    <name evidence="3" type="primary">LOC105055869</name>
</gene>
<keyword evidence="2" id="KW-1185">Reference proteome</keyword>
<keyword evidence="3" id="KW-0418">Kinase</keyword>
<dbReference type="Gene3D" id="3.40.50.300">
    <property type="entry name" value="P-loop containing nucleotide triphosphate hydrolases"/>
    <property type="match status" value="2"/>
</dbReference>
<organism evidence="2 3">
    <name type="scientific">Elaeis guineensis var. tenera</name>
    <name type="common">Oil palm</name>
    <dbReference type="NCBI Taxonomy" id="51953"/>
    <lineage>
        <taxon>Eukaryota</taxon>
        <taxon>Viridiplantae</taxon>
        <taxon>Streptophyta</taxon>
        <taxon>Embryophyta</taxon>
        <taxon>Tracheophyta</taxon>
        <taxon>Spermatophyta</taxon>
        <taxon>Magnoliopsida</taxon>
        <taxon>Liliopsida</taxon>
        <taxon>Arecaceae</taxon>
        <taxon>Arecoideae</taxon>
        <taxon>Cocoseae</taxon>
        <taxon>Elaeidinae</taxon>
        <taxon>Elaeis</taxon>
    </lineage>
</organism>